<dbReference type="EMBL" id="JACCJC010000050">
    <property type="protein sequence ID" value="KAF6232260.1"/>
    <property type="molecule type" value="Genomic_DNA"/>
</dbReference>
<dbReference type="AlphaFoldDB" id="A0A8H6FPC5"/>
<proteinExistence type="predicted"/>
<feature type="compositionally biased region" description="Low complexity" evidence="1">
    <location>
        <begin position="145"/>
        <end position="157"/>
    </location>
</feature>
<organism evidence="2 3">
    <name type="scientific">Letharia columbiana</name>
    <dbReference type="NCBI Taxonomy" id="112416"/>
    <lineage>
        <taxon>Eukaryota</taxon>
        <taxon>Fungi</taxon>
        <taxon>Dikarya</taxon>
        <taxon>Ascomycota</taxon>
        <taxon>Pezizomycotina</taxon>
        <taxon>Lecanoromycetes</taxon>
        <taxon>OSLEUM clade</taxon>
        <taxon>Lecanoromycetidae</taxon>
        <taxon>Lecanorales</taxon>
        <taxon>Lecanorineae</taxon>
        <taxon>Parmeliaceae</taxon>
        <taxon>Letharia</taxon>
    </lineage>
</organism>
<evidence type="ECO:0000313" key="3">
    <source>
        <dbReference type="Proteomes" id="UP000578531"/>
    </source>
</evidence>
<sequence length="175" mass="18311">MSGKQTMTWNGEADAKLLLAILKVSDVKPDFEAVAQQLTTDEVTCTPRAVQEHLKKLRKIAQADVDPTTPGKATTTTPVKASRKAAATPAGVKKTRKPAAGAKGKKGKAAGNVDDAENVPVKMETDSDDEYETPTSKKRKYEDAVNGSSDVGEGSVVGSELADLAQAGLDAEITA</sequence>
<reference evidence="2 3" key="1">
    <citation type="journal article" date="2020" name="Genomics">
        <title>Complete, high-quality genomes from long-read metagenomic sequencing of two wolf lichen thalli reveals enigmatic genome architecture.</title>
        <authorList>
            <person name="McKenzie S.K."/>
            <person name="Walston R.F."/>
            <person name="Allen J.L."/>
        </authorList>
    </citation>
    <scope>NUCLEOTIDE SEQUENCE [LARGE SCALE GENOMIC DNA]</scope>
    <source>
        <strain evidence="2">WasteWater2</strain>
    </source>
</reference>
<feature type="compositionally biased region" description="Low complexity" evidence="1">
    <location>
        <begin position="67"/>
        <end position="78"/>
    </location>
</feature>
<protein>
    <submittedName>
        <fullName evidence="2">Uncharacterized protein</fullName>
    </submittedName>
</protein>
<gene>
    <name evidence="2" type="ORF">HO173_009643</name>
</gene>
<feature type="compositionally biased region" description="Basic residues" evidence="1">
    <location>
        <begin position="93"/>
        <end position="108"/>
    </location>
</feature>
<feature type="region of interest" description="Disordered" evidence="1">
    <location>
        <begin position="61"/>
        <end position="157"/>
    </location>
</feature>
<evidence type="ECO:0000313" key="2">
    <source>
        <dbReference type="EMBL" id="KAF6232260.1"/>
    </source>
</evidence>
<evidence type="ECO:0000256" key="1">
    <source>
        <dbReference type="SAM" id="MobiDB-lite"/>
    </source>
</evidence>
<dbReference type="OrthoDB" id="5418867at2759"/>
<dbReference type="GeneID" id="59291294"/>
<comment type="caution">
    <text evidence="2">The sequence shown here is derived from an EMBL/GenBank/DDBJ whole genome shotgun (WGS) entry which is preliminary data.</text>
</comment>
<dbReference type="Proteomes" id="UP000578531">
    <property type="component" value="Unassembled WGS sequence"/>
</dbReference>
<keyword evidence="3" id="KW-1185">Reference proteome</keyword>
<name>A0A8H6FPC5_9LECA</name>
<accession>A0A8H6FPC5</accession>
<dbReference type="RefSeq" id="XP_037161689.1">
    <property type="nucleotide sequence ID" value="XM_037311533.1"/>
</dbReference>